<proteinExistence type="inferred from homology"/>
<feature type="compositionally biased region" description="Low complexity" evidence="2">
    <location>
        <begin position="12"/>
        <end position="30"/>
    </location>
</feature>
<sequence>MSETVSSFLGHVTPVPTDDTPDTPDTTDATPTDDAEPGDGPAADADAAGEPAPAHARPAPGLRGTTTVADAVTSKVVTFVAAGIDGVHNLDDLTIDVADEVASITVPLVVEYGRPVKALAEQVRVAVIEAVEQILGLDVATVDVHVTDIHLAA</sequence>
<feature type="region of interest" description="Disordered" evidence="2">
    <location>
        <begin position="1"/>
        <end position="65"/>
    </location>
</feature>
<organism evidence="3 4">
    <name type="scientific">Actinophytocola xinjiangensis</name>
    <dbReference type="NCBI Taxonomy" id="485602"/>
    <lineage>
        <taxon>Bacteria</taxon>
        <taxon>Bacillati</taxon>
        <taxon>Actinomycetota</taxon>
        <taxon>Actinomycetes</taxon>
        <taxon>Pseudonocardiales</taxon>
        <taxon>Pseudonocardiaceae</taxon>
    </lineage>
</organism>
<gene>
    <name evidence="3" type="ORF">BLA60_27870</name>
</gene>
<evidence type="ECO:0000313" key="3">
    <source>
        <dbReference type="EMBL" id="OLF07385.1"/>
    </source>
</evidence>
<keyword evidence="4" id="KW-1185">Reference proteome</keyword>
<evidence type="ECO:0000256" key="2">
    <source>
        <dbReference type="SAM" id="MobiDB-lite"/>
    </source>
</evidence>
<dbReference type="OrthoDB" id="3632513at2"/>
<name>A0A7Z0WKW1_9PSEU</name>
<evidence type="ECO:0008006" key="5">
    <source>
        <dbReference type="Google" id="ProtNLM"/>
    </source>
</evidence>
<comment type="caution">
    <text evidence="3">The sequence shown here is derived from an EMBL/GenBank/DDBJ whole genome shotgun (WGS) entry which is preliminary data.</text>
</comment>
<evidence type="ECO:0000256" key="1">
    <source>
        <dbReference type="ARBA" id="ARBA00005721"/>
    </source>
</evidence>
<accession>A0A7Z0WKW1</accession>
<dbReference type="AlphaFoldDB" id="A0A7Z0WKW1"/>
<dbReference type="Pfam" id="PF03780">
    <property type="entry name" value="Asp23"/>
    <property type="match status" value="1"/>
</dbReference>
<protein>
    <recommendedName>
        <fullName evidence="5">Alkaline shock family protein YloU</fullName>
    </recommendedName>
</protein>
<dbReference type="RefSeq" id="WP_075135977.1">
    <property type="nucleotide sequence ID" value="NZ_MSIF01000016.1"/>
</dbReference>
<feature type="compositionally biased region" description="Low complexity" evidence="2">
    <location>
        <begin position="38"/>
        <end position="61"/>
    </location>
</feature>
<comment type="similarity">
    <text evidence="1">Belongs to the asp23 family.</text>
</comment>
<reference evidence="3 4" key="1">
    <citation type="submission" date="2016-12" db="EMBL/GenBank/DDBJ databases">
        <title>The draft genome sequence of Actinophytocola xinjiangensis.</title>
        <authorList>
            <person name="Wang W."/>
            <person name="Yuan L."/>
        </authorList>
    </citation>
    <scope>NUCLEOTIDE SEQUENCE [LARGE SCALE GENOMIC DNA]</scope>
    <source>
        <strain evidence="3 4">CGMCC 4.4663</strain>
    </source>
</reference>
<dbReference type="InterPro" id="IPR005531">
    <property type="entry name" value="Asp23"/>
</dbReference>
<evidence type="ECO:0000313" key="4">
    <source>
        <dbReference type="Proteomes" id="UP000185696"/>
    </source>
</evidence>
<dbReference type="EMBL" id="MSIF01000016">
    <property type="protein sequence ID" value="OLF07385.1"/>
    <property type="molecule type" value="Genomic_DNA"/>
</dbReference>
<dbReference type="Proteomes" id="UP000185696">
    <property type="component" value="Unassembled WGS sequence"/>
</dbReference>